<evidence type="ECO:0000256" key="1">
    <source>
        <dbReference type="SAM" id="MobiDB-lite"/>
    </source>
</evidence>
<accession>A0A1W2DWR4</accession>
<reference evidence="2 3" key="1">
    <citation type="submission" date="2017-04" db="EMBL/GenBank/DDBJ databases">
        <authorList>
            <person name="Afonso C.L."/>
            <person name="Miller P.J."/>
            <person name="Scott M.A."/>
            <person name="Spackman E."/>
            <person name="Goraichik I."/>
            <person name="Dimitrov K.M."/>
            <person name="Suarez D.L."/>
            <person name="Swayne D.E."/>
        </authorList>
    </citation>
    <scope>NUCLEOTIDE SEQUENCE [LARGE SCALE GENOMIC DNA]</scope>
    <source>
        <strain evidence="2 3">DSM 19625</strain>
    </source>
</reference>
<sequence>MNKNSLEDFRAEAKALKVPAEMVTKAEALMEKGLPYIQIKDQLPSRKGYMEATLHIKRSQQSDYYFFNKYELAYSKAKPLEEGKNYMVISTSEDGKKQFKNFKSPIEAIENFQKRDGNAELAIGKSIKDYLTVGTMKAGTVDYVSKDFQTTYYSDPIKNTVYVNKGVGFNLKQGANMLQGGSAYRDDLVSRVGKQYEAWNTYVFDKPRDNYGNLQIKQYSEGYGFNLQNELQGYKIKELDMPEKLAGIISDMKDGERPIVTVVNNNDEEFKMAIKAMPRYGNINFYHLNGQAEKREQFQKENKSELAQENTFSRKLKQQKSENQGLTM</sequence>
<dbReference type="OrthoDB" id="744378at2"/>
<dbReference type="STRING" id="475255.SAMN04488101_108181"/>
<protein>
    <submittedName>
        <fullName evidence="2">Uncharacterized protein</fullName>
    </submittedName>
</protein>
<organism evidence="2 3">
    <name type="scientific">Pedobacter nyackensis</name>
    <dbReference type="NCBI Taxonomy" id="475255"/>
    <lineage>
        <taxon>Bacteria</taxon>
        <taxon>Pseudomonadati</taxon>
        <taxon>Bacteroidota</taxon>
        <taxon>Sphingobacteriia</taxon>
        <taxon>Sphingobacteriales</taxon>
        <taxon>Sphingobacteriaceae</taxon>
        <taxon>Pedobacter</taxon>
    </lineage>
</organism>
<name>A0A1W2DWR4_9SPHI</name>
<dbReference type="EMBL" id="FWYB01000008">
    <property type="protein sequence ID" value="SMD01506.1"/>
    <property type="molecule type" value="Genomic_DNA"/>
</dbReference>
<dbReference type="RefSeq" id="WP_084290274.1">
    <property type="nucleotide sequence ID" value="NZ_FWYB01000008.1"/>
</dbReference>
<proteinExistence type="predicted"/>
<dbReference type="AlphaFoldDB" id="A0A1W2DWR4"/>
<feature type="region of interest" description="Disordered" evidence="1">
    <location>
        <begin position="305"/>
        <end position="328"/>
    </location>
</feature>
<evidence type="ECO:0000313" key="2">
    <source>
        <dbReference type="EMBL" id="SMD01506.1"/>
    </source>
</evidence>
<dbReference type="Proteomes" id="UP000192678">
    <property type="component" value="Unassembled WGS sequence"/>
</dbReference>
<keyword evidence="3" id="KW-1185">Reference proteome</keyword>
<evidence type="ECO:0000313" key="3">
    <source>
        <dbReference type="Proteomes" id="UP000192678"/>
    </source>
</evidence>
<gene>
    <name evidence="2" type="ORF">SAMN04488101_108181</name>
</gene>